<reference evidence="1" key="1">
    <citation type="journal article" date="2013" name="Nat. Commun.">
        <title>Whole-genome sequencing of Oryza brachyantha reveals mechanisms underlying Oryza genome evolution.</title>
        <authorList>
            <person name="Chen J."/>
            <person name="Huang Q."/>
            <person name="Gao D."/>
            <person name="Wang J."/>
            <person name="Lang Y."/>
            <person name="Liu T."/>
            <person name="Li B."/>
            <person name="Bai Z."/>
            <person name="Luis Goicoechea J."/>
            <person name="Liang C."/>
            <person name="Chen C."/>
            <person name="Zhang W."/>
            <person name="Sun S."/>
            <person name="Liao Y."/>
            <person name="Zhang X."/>
            <person name="Yang L."/>
            <person name="Song C."/>
            <person name="Wang M."/>
            <person name="Shi J."/>
            <person name="Liu G."/>
            <person name="Liu J."/>
            <person name="Zhou H."/>
            <person name="Zhou W."/>
            <person name="Yu Q."/>
            <person name="An N."/>
            <person name="Chen Y."/>
            <person name="Cai Q."/>
            <person name="Wang B."/>
            <person name="Liu B."/>
            <person name="Min J."/>
            <person name="Huang Y."/>
            <person name="Wu H."/>
            <person name="Li Z."/>
            <person name="Zhang Y."/>
            <person name="Yin Y."/>
            <person name="Song W."/>
            <person name="Jiang J."/>
            <person name="Jackson S.A."/>
            <person name="Wing R.A."/>
            <person name="Wang J."/>
            <person name="Chen M."/>
        </authorList>
    </citation>
    <scope>NUCLEOTIDE SEQUENCE [LARGE SCALE GENOMIC DNA]</scope>
    <source>
        <strain evidence="1">cv. IRGC 101232</strain>
    </source>
</reference>
<protein>
    <submittedName>
        <fullName evidence="1">Uncharacterized protein</fullName>
    </submittedName>
</protein>
<dbReference type="AlphaFoldDB" id="J3LPH2"/>
<proteinExistence type="predicted"/>
<dbReference type="EnsemblPlants" id="OB03G29480.1">
    <property type="protein sequence ID" value="OB03G29480.1"/>
    <property type="gene ID" value="OB03G29480"/>
</dbReference>
<evidence type="ECO:0000313" key="1">
    <source>
        <dbReference type="EnsemblPlants" id="OB03G29480.1"/>
    </source>
</evidence>
<accession>J3LPH2</accession>
<keyword evidence="2" id="KW-1185">Reference proteome</keyword>
<sequence>MPNHHHLHRLLPFLHAVSHLASPRGPRGRAREWGRSGMGAMSAAGGSWAAEDDVPLKNAVEVKPHPFPHSDLLFIIIYSDRLEAHLRRCAIRYPVHHAAAGVPVPAIVARVAAASWADNRWEDVVGEWKYGGVVIYSTVHEHQELQGVDSRSNERVRRSGLVFLVTYRYITMVQANTVEAGLEG</sequence>
<dbReference type="HOGENOM" id="CLU_1470366_0_0_1"/>
<reference evidence="1" key="2">
    <citation type="submission" date="2013-04" db="UniProtKB">
        <authorList>
            <consortium name="EnsemblPlants"/>
        </authorList>
    </citation>
    <scope>IDENTIFICATION</scope>
</reference>
<name>J3LPH2_ORYBR</name>
<organism evidence="1">
    <name type="scientific">Oryza brachyantha</name>
    <name type="common">malo sina</name>
    <dbReference type="NCBI Taxonomy" id="4533"/>
    <lineage>
        <taxon>Eukaryota</taxon>
        <taxon>Viridiplantae</taxon>
        <taxon>Streptophyta</taxon>
        <taxon>Embryophyta</taxon>
        <taxon>Tracheophyta</taxon>
        <taxon>Spermatophyta</taxon>
        <taxon>Magnoliopsida</taxon>
        <taxon>Liliopsida</taxon>
        <taxon>Poales</taxon>
        <taxon>Poaceae</taxon>
        <taxon>BOP clade</taxon>
        <taxon>Oryzoideae</taxon>
        <taxon>Oryzeae</taxon>
        <taxon>Oryzinae</taxon>
        <taxon>Oryza</taxon>
    </lineage>
</organism>
<dbReference type="Gramene" id="OB03G29480.1">
    <property type="protein sequence ID" value="OB03G29480.1"/>
    <property type="gene ID" value="OB03G29480"/>
</dbReference>
<dbReference type="Proteomes" id="UP000006038">
    <property type="component" value="Chromosome 3"/>
</dbReference>
<evidence type="ECO:0000313" key="2">
    <source>
        <dbReference type="Proteomes" id="UP000006038"/>
    </source>
</evidence>